<dbReference type="Gene3D" id="2.160.20.80">
    <property type="entry name" value="E3 ubiquitin-protein ligase SopA"/>
    <property type="match status" value="1"/>
</dbReference>
<dbReference type="InterPro" id="IPR001646">
    <property type="entry name" value="5peptide_repeat"/>
</dbReference>
<dbReference type="Pfam" id="PF00805">
    <property type="entry name" value="Pentapeptide"/>
    <property type="match status" value="2"/>
</dbReference>
<evidence type="ECO:0008006" key="2">
    <source>
        <dbReference type="Google" id="ProtNLM"/>
    </source>
</evidence>
<dbReference type="AlphaFoldDB" id="A0A6M3Y431"/>
<evidence type="ECO:0000313" key="1">
    <source>
        <dbReference type="EMBL" id="QJI05031.1"/>
    </source>
</evidence>
<proteinExistence type="predicted"/>
<sequence>MKFEIKSRFTGNILFSLETDSLKLAVEAAVKSRSDLSGADLSGADLYRADLSGADLSGANLSGANLSGANLYRADLSGANLSGANLSGANLYRADLSGANLSGANLSGANLYRADLSGANLYRADLYGAKIKFSKFPSIRMLSSINLGELSPALSCELMRRDAYAHPHPKRFSEWAKGGSCPYQNEERFWIFDLRKKDWKPGKPEMTDVALIRAICAEKGWEISE</sequence>
<gene>
    <name evidence="1" type="ORF">MM415A00131_0049</name>
</gene>
<dbReference type="PANTHER" id="PTHR14136:SF17">
    <property type="entry name" value="BTB_POZ DOMAIN-CONTAINING PROTEIN KCTD9"/>
    <property type="match status" value="1"/>
</dbReference>
<organism evidence="1">
    <name type="scientific">viral metagenome</name>
    <dbReference type="NCBI Taxonomy" id="1070528"/>
    <lineage>
        <taxon>unclassified sequences</taxon>
        <taxon>metagenomes</taxon>
        <taxon>organismal metagenomes</taxon>
    </lineage>
</organism>
<dbReference type="EMBL" id="MT145193">
    <property type="protein sequence ID" value="QJI05031.1"/>
    <property type="molecule type" value="Genomic_DNA"/>
</dbReference>
<dbReference type="SUPFAM" id="SSF141571">
    <property type="entry name" value="Pentapeptide repeat-like"/>
    <property type="match status" value="1"/>
</dbReference>
<protein>
    <recommendedName>
        <fullName evidence="2">Pentapeptide repeat-containing protein</fullName>
    </recommendedName>
</protein>
<name>A0A6M3Y431_9ZZZZ</name>
<dbReference type="PANTHER" id="PTHR14136">
    <property type="entry name" value="BTB_POZ DOMAIN-CONTAINING PROTEIN KCTD9"/>
    <property type="match status" value="1"/>
</dbReference>
<dbReference type="InterPro" id="IPR051082">
    <property type="entry name" value="Pentapeptide-BTB/POZ_domain"/>
</dbReference>
<reference evidence="1" key="1">
    <citation type="submission" date="2020-03" db="EMBL/GenBank/DDBJ databases">
        <title>The deep terrestrial virosphere.</title>
        <authorList>
            <person name="Holmfeldt K."/>
            <person name="Nilsson E."/>
            <person name="Simone D."/>
            <person name="Lopez-Fernandez M."/>
            <person name="Wu X."/>
            <person name="de Brujin I."/>
            <person name="Lundin D."/>
            <person name="Andersson A."/>
            <person name="Bertilsson S."/>
            <person name="Dopson M."/>
        </authorList>
    </citation>
    <scope>NUCLEOTIDE SEQUENCE</scope>
    <source>
        <strain evidence="1">MM415A00131</strain>
    </source>
</reference>
<accession>A0A6M3Y431</accession>